<accession>S4PLF4</accession>
<dbReference type="EMBL" id="GAIX01000616">
    <property type="protein sequence ID" value="JAA91944.1"/>
    <property type="molecule type" value="Transcribed_RNA"/>
</dbReference>
<organism evidence="1">
    <name type="scientific">Pararge aegeria</name>
    <name type="common">speckled wood butterfly</name>
    <dbReference type="NCBI Taxonomy" id="116150"/>
    <lineage>
        <taxon>Eukaryota</taxon>
        <taxon>Metazoa</taxon>
        <taxon>Ecdysozoa</taxon>
        <taxon>Arthropoda</taxon>
        <taxon>Hexapoda</taxon>
        <taxon>Insecta</taxon>
        <taxon>Pterygota</taxon>
        <taxon>Neoptera</taxon>
        <taxon>Endopterygota</taxon>
        <taxon>Lepidoptera</taxon>
        <taxon>Glossata</taxon>
        <taxon>Ditrysia</taxon>
        <taxon>Papilionoidea</taxon>
        <taxon>Nymphalidae</taxon>
        <taxon>Satyrinae</taxon>
        <taxon>Satyrini</taxon>
        <taxon>Parargina</taxon>
        <taxon>Pararge</taxon>
    </lineage>
</organism>
<name>S4PLF4_9NEOP</name>
<dbReference type="AlphaFoldDB" id="S4PLF4"/>
<sequence length="90" mass="10435">MARKLSKISEIRNAKVIFKSAMDTQSVEKNNSQDDVKQYESDKTLKELKETAILLRQKLDTLQSERNVMDVEYSQALKNCDRAELDLKNI</sequence>
<proteinExistence type="predicted"/>
<evidence type="ECO:0000313" key="1">
    <source>
        <dbReference type="EMBL" id="JAA91944.1"/>
    </source>
</evidence>
<reference evidence="1" key="2">
    <citation type="submission" date="2013-05" db="EMBL/GenBank/DDBJ databases">
        <authorList>
            <person name="Carter J.-M."/>
            <person name="Baker S.C."/>
            <person name="Pink R."/>
            <person name="Carter D.R.F."/>
            <person name="Collins A."/>
            <person name="Tomlin J."/>
            <person name="Gibbs M."/>
            <person name="Breuker C.J."/>
        </authorList>
    </citation>
    <scope>NUCLEOTIDE SEQUENCE</scope>
    <source>
        <tissue evidence="1">Ovary</tissue>
    </source>
</reference>
<protein>
    <submittedName>
        <fullName evidence="1">Uncharacterized protein</fullName>
    </submittedName>
</protein>
<reference evidence="1" key="1">
    <citation type="journal article" date="2013" name="BMC Genomics">
        <title>Unscrambling butterfly oogenesis.</title>
        <authorList>
            <person name="Carter J.M."/>
            <person name="Baker S.C."/>
            <person name="Pink R."/>
            <person name="Carter D.R."/>
            <person name="Collins A."/>
            <person name="Tomlin J."/>
            <person name="Gibbs M."/>
            <person name="Breuker C.J."/>
        </authorList>
    </citation>
    <scope>NUCLEOTIDE SEQUENCE</scope>
    <source>
        <tissue evidence="1">Ovary</tissue>
    </source>
</reference>
<feature type="non-terminal residue" evidence="1">
    <location>
        <position position="90"/>
    </location>
</feature>